<dbReference type="PROSITE" id="PS51462">
    <property type="entry name" value="NUDIX"/>
    <property type="match status" value="1"/>
</dbReference>
<sequence>MVSKQEQAPRDSTDVAPKDASTVILIRDAEADVAGSGIEVFLLRRVKGMAFAGGMTVFPGGGVDPSDAEAEVDWAGPPVDWWAERFSTDAARAKALVCAAVRETFEECGVLLAGPSADTVVADTSRYAQARTQLEKRELSFSDFLKRENLVLRADLLRPWANWITPIGEGRRYDTRFFVAAAPHGQIADGATSEAEDVQWQSPAAALAHWQGGGSILLPPTWSQLTALSAFGSVAEVLAAEPEIPVILPTLVTDEEQLRVEFPGQDGYYEAGPHPWASRD</sequence>
<dbReference type="Proteomes" id="UP000183407">
    <property type="component" value="Unassembled WGS sequence"/>
</dbReference>
<evidence type="ECO:0000256" key="1">
    <source>
        <dbReference type="ARBA" id="ARBA00001936"/>
    </source>
</evidence>
<reference evidence="9" key="1">
    <citation type="submission" date="2016-10" db="EMBL/GenBank/DDBJ databases">
        <authorList>
            <person name="Varghese N."/>
        </authorList>
    </citation>
    <scope>NUCLEOTIDE SEQUENCE [LARGE SCALE GENOMIC DNA]</scope>
    <source>
        <strain evidence="9">DSM 44719</strain>
    </source>
</reference>
<keyword evidence="5" id="KW-0460">Magnesium</keyword>
<feature type="domain" description="Nudix hydrolase" evidence="7">
    <location>
        <begin position="16"/>
        <end position="231"/>
    </location>
</feature>
<evidence type="ECO:0000256" key="3">
    <source>
        <dbReference type="ARBA" id="ARBA00022723"/>
    </source>
</evidence>
<dbReference type="InterPro" id="IPR039121">
    <property type="entry name" value="NUDT19"/>
</dbReference>
<evidence type="ECO:0000313" key="8">
    <source>
        <dbReference type="EMBL" id="SEE53988.1"/>
    </source>
</evidence>
<protein>
    <recommendedName>
        <fullName evidence="7">Nudix hydrolase domain-containing protein</fullName>
    </recommendedName>
</protein>
<dbReference type="Gene3D" id="3.90.79.10">
    <property type="entry name" value="Nucleoside Triphosphate Pyrophosphohydrolase"/>
    <property type="match status" value="1"/>
</dbReference>
<evidence type="ECO:0000256" key="6">
    <source>
        <dbReference type="ARBA" id="ARBA00023211"/>
    </source>
</evidence>
<dbReference type="PANTHER" id="PTHR12318">
    <property type="entry name" value="TESTOSTERONE-REGULATED PROTEIN RP2"/>
    <property type="match status" value="1"/>
</dbReference>
<accession>A0A1H5JQQ6</accession>
<gene>
    <name evidence="8" type="ORF">SAMN04490220_8265</name>
</gene>
<dbReference type="SUPFAM" id="SSF55811">
    <property type="entry name" value="Nudix"/>
    <property type="match status" value="1"/>
</dbReference>
<evidence type="ECO:0000256" key="5">
    <source>
        <dbReference type="ARBA" id="ARBA00022842"/>
    </source>
</evidence>
<organism evidence="8 9">
    <name type="scientific">Rhodococcus jostii</name>
    <dbReference type="NCBI Taxonomy" id="132919"/>
    <lineage>
        <taxon>Bacteria</taxon>
        <taxon>Bacillati</taxon>
        <taxon>Actinomycetota</taxon>
        <taxon>Actinomycetes</taxon>
        <taxon>Mycobacteriales</taxon>
        <taxon>Nocardiaceae</taxon>
        <taxon>Rhodococcus</taxon>
    </lineage>
</organism>
<keyword evidence="6" id="KW-0464">Manganese</keyword>
<evidence type="ECO:0000313" key="9">
    <source>
        <dbReference type="Proteomes" id="UP000183407"/>
    </source>
</evidence>
<keyword evidence="3" id="KW-0479">Metal-binding</keyword>
<dbReference type="InterPro" id="IPR015797">
    <property type="entry name" value="NUDIX_hydrolase-like_dom_sf"/>
</dbReference>
<proteinExistence type="predicted"/>
<dbReference type="GO" id="GO:0016818">
    <property type="term" value="F:hydrolase activity, acting on acid anhydrides, in phosphorus-containing anhydrides"/>
    <property type="evidence" value="ECO:0007669"/>
    <property type="project" value="InterPro"/>
</dbReference>
<comment type="cofactor">
    <cofactor evidence="1">
        <name>Mn(2+)</name>
        <dbReference type="ChEBI" id="CHEBI:29035"/>
    </cofactor>
</comment>
<dbReference type="CDD" id="cd18870">
    <property type="entry name" value="NUDIX_AcylCoAdiphos_Nudt19"/>
    <property type="match status" value="1"/>
</dbReference>
<dbReference type="RefSeq" id="WP_073359200.1">
    <property type="nucleotide sequence ID" value="NZ_FNTL01000004.1"/>
</dbReference>
<comment type="cofactor">
    <cofactor evidence="2">
        <name>Mg(2+)</name>
        <dbReference type="ChEBI" id="CHEBI:18420"/>
    </cofactor>
</comment>
<dbReference type="GO" id="GO:0046872">
    <property type="term" value="F:metal ion binding"/>
    <property type="evidence" value="ECO:0007669"/>
    <property type="project" value="UniProtKB-KW"/>
</dbReference>
<evidence type="ECO:0000256" key="2">
    <source>
        <dbReference type="ARBA" id="ARBA00001946"/>
    </source>
</evidence>
<name>A0A1H5JQQ6_RHOJO</name>
<dbReference type="AlphaFoldDB" id="A0A1H5JQQ6"/>
<keyword evidence="4" id="KW-0378">Hydrolase</keyword>
<dbReference type="EMBL" id="FNTL01000004">
    <property type="protein sequence ID" value="SEE53988.1"/>
    <property type="molecule type" value="Genomic_DNA"/>
</dbReference>
<evidence type="ECO:0000256" key="4">
    <source>
        <dbReference type="ARBA" id="ARBA00022801"/>
    </source>
</evidence>
<dbReference type="InterPro" id="IPR000086">
    <property type="entry name" value="NUDIX_hydrolase_dom"/>
</dbReference>
<dbReference type="PANTHER" id="PTHR12318:SF0">
    <property type="entry name" value="ACYL-COENZYME A DIPHOSPHATASE NUDT19"/>
    <property type="match status" value="1"/>
</dbReference>
<evidence type="ECO:0000259" key="7">
    <source>
        <dbReference type="PROSITE" id="PS51462"/>
    </source>
</evidence>
<dbReference type="OrthoDB" id="7183442at2"/>